<feature type="transmembrane region" description="Helical" evidence="1">
    <location>
        <begin position="35"/>
        <end position="64"/>
    </location>
</feature>
<name>A0A1J5Q4W5_9ZZZZ</name>
<keyword evidence="1" id="KW-1133">Transmembrane helix</keyword>
<evidence type="ECO:0000259" key="2">
    <source>
        <dbReference type="Pfam" id="PF02308"/>
    </source>
</evidence>
<feature type="transmembrane region" description="Helical" evidence="1">
    <location>
        <begin position="252"/>
        <end position="272"/>
    </location>
</feature>
<accession>A0A1J5Q4W5</accession>
<feature type="transmembrane region" description="Helical" evidence="1">
    <location>
        <begin position="391"/>
        <end position="414"/>
    </location>
</feature>
<dbReference type="InterPro" id="IPR025105">
    <property type="entry name" value="DUF4010"/>
</dbReference>
<feature type="transmembrane region" description="Helical" evidence="1">
    <location>
        <begin position="293"/>
        <end position="313"/>
    </location>
</feature>
<dbReference type="Pfam" id="PF13194">
    <property type="entry name" value="DUF4010"/>
    <property type="match status" value="1"/>
</dbReference>
<evidence type="ECO:0000259" key="3">
    <source>
        <dbReference type="Pfam" id="PF13194"/>
    </source>
</evidence>
<feature type="transmembrane region" description="Helical" evidence="1">
    <location>
        <begin position="76"/>
        <end position="93"/>
    </location>
</feature>
<gene>
    <name evidence="4" type="ORF">GALL_474370</name>
</gene>
<dbReference type="PANTHER" id="PTHR39084">
    <property type="entry name" value="MEMBRANE PROTEIN-RELATED"/>
    <property type="match status" value="1"/>
</dbReference>
<feature type="domain" description="MgtC/SapB/SrpB/YhiD N-terminal" evidence="2">
    <location>
        <begin position="7"/>
        <end position="119"/>
    </location>
</feature>
<feature type="transmembrane region" description="Helical" evidence="1">
    <location>
        <begin position="129"/>
        <end position="148"/>
    </location>
</feature>
<feature type="domain" description="DUF4010" evidence="3">
    <location>
        <begin position="168"/>
        <end position="375"/>
    </location>
</feature>
<dbReference type="EMBL" id="MLJW01003947">
    <property type="protein sequence ID" value="OIQ70949.1"/>
    <property type="molecule type" value="Genomic_DNA"/>
</dbReference>
<evidence type="ECO:0000313" key="4">
    <source>
        <dbReference type="EMBL" id="OIQ70949.1"/>
    </source>
</evidence>
<dbReference type="PANTHER" id="PTHR39084:SF1">
    <property type="entry name" value="DUF4010 DOMAIN-CONTAINING PROTEIN"/>
    <property type="match status" value="1"/>
</dbReference>
<comment type="caution">
    <text evidence="4">The sequence shown here is derived from an EMBL/GenBank/DDBJ whole genome shotgun (WGS) entry which is preliminary data.</text>
</comment>
<organism evidence="4">
    <name type="scientific">mine drainage metagenome</name>
    <dbReference type="NCBI Taxonomy" id="410659"/>
    <lineage>
        <taxon>unclassified sequences</taxon>
        <taxon>metagenomes</taxon>
        <taxon>ecological metagenomes</taxon>
    </lineage>
</organism>
<protein>
    <submittedName>
        <fullName evidence="4">MgtC family protein</fullName>
    </submittedName>
</protein>
<feature type="transmembrane region" description="Helical" evidence="1">
    <location>
        <begin position="222"/>
        <end position="246"/>
    </location>
</feature>
<sequence>MILPWAAALGAGLLIGIERERSQPPDSPAGLRSFVLAALAGAVAATLGVAALAVVVAAFALLAFAGYLHTRQSDPGQTTEFALLLTVLLGALAQQAPGWAAGLAVLVAGTLAAKSVLHDFARRVLSAQELQHGLLLAAAALVVLPLLPDQSIDWLAGLNLHTLWLLAVLVMAIQSLGHVAMRALGTGRGPALSGLAGGFVSSTATIASMAQRAQQTPALRGICLRGATMSNLATAAELTVLVAVLAPGLLPALMLALTLYGVGAGLAVFWIWRRTAAAEQAAQDTIDPATHRPFNPLQALLFAAAMALVLLVAEAARGYFGSLGAIAATGLAGFADAHSASASAAQLAAGGALQPLQALIAIGLAVSTNAVSKTLAGFAGAQGWFGTVNALTQLALVLLLWLGLWLGWLLGAIAH</sequence>
<feature type="transmembrane region" description="Helical" evidence="1">
    <location>
        <begin position="154"/>
        <end position="173"/>
    </location>
</feature>
<dbReference type="AlphaFoldDB" id="A0A1J5Q4W5"/>
<keyword evidence="1" id="KW-0812">Transmembrane</keyword>
<dbReference type="Pfam" id="PF02308">
    <property type="entry name" value="MgtC"/>
    <property type="match status" value="1"/>
</dbReference>
<proteinExistence type="predicted"/>
<dbReference type="InterPro" id="IPR049177">
    <property type="entry name" value="MgtC_SapB_SrpB_YhiD_N"/>
</dbReference>
<evidence type="ECO:0000256" key="1">
    <source>
        <dbReference type="SAM" id="Phobius"/>
    </source>
</evidence>
<reference evidence="4" key="1">
    <citation type="submission" date="2016-10" db="EMBL/GenBank/DDBJ databases">
        <title>Sequence of Gallionella enrichment culture.</title>
        <authorList>
            <person name="Poehlein A."/>
            <person name="Muehling M."/>
            <person name="Daniel R."/>
        </authorList>
    </citation>
    <scope>NUCLEOTIDE SEQUENCE</scope>
</reference>
<keyword evidence="1" id="KW-0472">Membrane</keyword>